<feature type="transmembrane region" description="Helical" evidence="6">
    <location>
        <begin position="113"/>
        <end position="131"/>
    </location>
</feature>
<feature type="transmembrane region" description="Helical" evidence="6">
    <location>
        <begin position="344"/>
        <end position="368"/>
    </location>
</feature>
<dbReference type="FunFam" id="1.20.1250.20:FF:000409">
    <property type="entry name" value="MFS general substrate transporter"/>
    <property type="match status" value="1"/>
</dbReference>
<accession>E4ZWD7</accession>
<dbReference type="EMBL" id="FP929127">
    <property type="protein sequence ID" value="CBX95913.1"/>
    <property type="molecule type" value="Genomic_DNA"/>
</dbReference>
<keyword evidence="3 6" id="KW-0812">Transmembrane</keyword>
<feature type="transmembrane region" description="Helical" evidence="6">
    <location>
        <begin position="434"/>
        <end position="454"/>
    </location>
</feature>
<feature type="transmembrane region" description="Helical" evidence="6">
    <location>
        <begin position="175"/>
        <end position="194"/>
    </location>
</feature>
<feature type="transmembrane region" description="Helical" evidence="6">
    <location>
        <begin position="400"/>
        <end position="422"/>
    </location>
</feature>
<dbReference type="OrthoDB" id="3639251at2759"/>
<dbReference type="SUPFAM" id="SSF103473">
    <property type="entry name" value="MFS general substrate transporter"/>
    <property type="match status" value="1"/>
</dbReference>
<feature type="transmembrane region" description="Helical" evidence="6">
    <location>
        <begin position="466"/>
        <end position="486"/>
    </location>
</feature>
<gene>
    <name evidence="7" type="ORF">LEMA_P030650.1</name>
</gene>
<feature type="transmembrane region" description="Helical" evidence="6">
    <location>
        <begin position="234"/>
        <end position="255"/>
    </location>
</feature>
<dbReference type="FunFam" id="1.20.1250.20:FF:000511">
    <property type="entry name" value="MFS general substrate transporter"/>
    <property type="match status" value="1"/>
</dbReference>
<feature type="transmembrane region" description="Helical" evidence="6">
    <location>
        <begin position="143"/>
        <end position="163"/>
    </location>
</feature>
<evidence type="ECO:0000256" key="6">
    <source>
        <dbReference type="SAM" id="Phobius"/>
    </source>
</evidence>
<dbReference type="InterPro" id="IPR011701">
    <property type="entry name" value="MFS"/>
</dbReference>
<dbReference type="HOGENOM" id="CLU_001265_0_1_1"/>
<dbReference type="PANTHER" id="PTHR43791">
    <property type="entry name" value="PERMEASE-RELATED"/>
    <property type="match status" value="1"/>
</dbReference>
<evidence type="ECO:0000256" key="5">
    <source>
        <dbReference type="ARBA" id="ARBA00023136"/>
    </source>
</evidence>
<dbReference type="OMA" id="DSKVWAY"/>
<dbReference type="Gene3D" id="1.20.1250.20">
    <property type="entry name" value="MFS general substrate transporter like domains"/>
    <property type="match status" value="2"/>
</dbReference>
<keyword evidence="5 6" id="KW-0472">Membrane</keyword>
<keyword evidence="4 6" id="KW-1133">Transmembrane helix</keyword>
<reference evidence="8" key="1">
    <citation type="journal article" date="2011" name="Nat. Commun.">
        <title>Effector diversification within compartments of the Leptosphaeria maculans genome affected by Repeat-Induced Point mutations.</title>
        <authorList>
            <person name="Rouxel T."/>
            <person name="Grandaubert J."/>
            <person name="Hane J.K."/>
            <person name="Hoede C."/>
            <person name="van de Wouw A.P."/>
            <person name="Couloux A."/>
            <person name="Dominguez V."/>
            <person name="Anthouard V."/>
            <person name="Bally P."/>
            <person name="Bourras S."/>
            <person name="Cozijnsen A.J."/>
            <person name="Ciuffetti L.M."/>
            <person name="Degrave A."/>
            <person name="Dilmaghani A."/>
            <person name="Duret L."/>
            <person name="Fudal I."/>
            <person name="Goodwin S.B."/>
            <person name="Gout L."/>
            <person name="Glaser N."/>
            <person name="Linglin J."/>
            <person name="Kema G.H.J."/>
            <person name="Lapalu N."/>
            <person name="Lawrence C.B."/>
            <person name="May K."/>
            <person name="Meyer M."/>
            <person name="Ollivier B."/>
            <person name="Poulain J."/>
            <person name="Schoch C.L."/>
            <person name="Simon A."/>
            <person name="Spatafora J.W."/>
            <person name="Stachowiak A."/>
            <person name="Turgeon B.G."/>
            <person name="Tyler B.M."/>
            <person name="Vincent D."/>
            <person name="Weissenbach J."/>
            <person name="Amselem J."/>
            <person name="Quesneville H."/>
            <person name="Oliver R.P."/>
            <person name="Wincker P."/>
            <person name="Balesdent M.-H."/>
            <person name="Howlett B.J."/>
        </authorList>
    </citation>
    <scope>NUCLEOTIDE SEQUENCE [LARGE SCALE GENOMIC DNA]</scope>
    <source>
        <strain evidence="8">JN3 / isolate v23.1.3 / race Av1-4-5-6-7-8</strain>
    </source>
</reference>
<feature type="transmembrane region" description="Helical" evidence="6">
    <location>
        <begin position="84"/>
        <end position="106"/>
    </location>
</feature>
<dbReference type="Pfam" id="PF07690">
    <property type="entry name" value="MFS_1"/>
    <property type="match status" value="2"/>
</dbReference>
<proteinExistence type="predicted"/>
<feature type="transmembrane region" description="Helical" evidence="6">
    <location>
        <begin position="375"/>
        <end position="394"/>
    </location>
</feature>
<sequence length="512" mass="56084">MSSTSLEKGNTTAIERIDSDSSGNAAAINQFTTEQQKKIIRKVDLRLIPTLGFMYCVSLMDRTNLGVAMVAGMGVDLKLTGQRYSIIVLLFFITYVALQPPATVVLRKLGPRNFLPSIVILWGAVTVGVGFVKEWHTLLPLRLLLGIFEAGFFPGSAYLLSCWYKRFELQKRNTVFFLIGMMSSAFSGILGYLFSLLSGKGYQAAYWLGVHHGPTKKAPLTPVSFGPGLAGWRYIFILQGVLTIAIGLVGWYFIVDFPELAAKSSTLQKKFLDQDEVDFIVARIEEDRHDVVAEEFNLAKYCKGALDLKVWGFALIFMMTTTVTYAIAYFLPIILKDGMGFSPAAANCLIAPPYVFAGMVMMVMAWLGDKYRVRSPWVICNGVLALIGLPMMGFCSSVGARYFGVFLATAAANANVPCILTWQANNIRGQWKRALCSATLVGMGGVGGVIGGTVFRTEDAPHYKPGIIACMIAGAMIILVTCLLNLKFWLANKRANAGGKIIEGLEGFRYTL</sequence>
<evidence type="ECO:0000256" key="1">
    <source>
        <dbReference type="ARBA" id="ARBA00004141"/>
    </source>
</evidence>
<keyword evidence="2" id="KW-0813">Transport</keyword>
<dbReference type="PANTHER" id="PTHR43791:SF47">
    <property type="entry name" value="MAJOR FACILITATOR SUPERFAMILY (MFS) PROFILE DOMAIN-CONTAINING PROTEIN-RELATED"/>
    <property type="match status" value="1"/>
</dbReference>
<evidence type="ECO:0000256" key="4">
    <source>
        <dbReference type="ARBA" id="ARBA00022989"/>
    </source>
</evidence>
<keyword evidence="8" id="KW-1185">Reference proteome</keyword>
<evidence type="ECO:0000256" key="3">
    <source>
        <dbReference type="ARBA" id="ARBA00022692"/>
    </source>
</evidence>
<protein>
    <submittedName>
        <fullName evidence="7">Similar to phthalate transporter</fullName>
    </submittedName>
</protein>
<name>E4ZWD7_LEPMJ</name>
<evidence type="ECO:0000313" key="7">
    <source>
        <dbReference type="EMBL" id="CBX95913.1"/>
    </source>
</evidence>
<dbReference type="STRING" id="985895.E4ZWD7"/>
<feature type="transmembrane region" description="Helical" evidence="6">
    <location>
        <begin position="310"/>
        <end position="332"/>
    </location>
</feature>
<dbReference type="AlphaFoldDB" id="E4ZWD7"/>
<dbReference type="GeneID" id="13281571"/>
<evidence type="ECO:0000313" key="8">
    <source>
        <dbReference type="Proteomes" id="UP000002668"/>
    </source>
</evidence>
<dbReference type="Proteomes" id="UP000002668">
    <property type="component" value="Genome"/>
</dbReference>
<dbReference type="GO" id="GO:0022857">
    <property type="term" value="F:transmembrane transporter activity"/>
    <property type="evidence" value="ECO:0007669"/>
    <property type="project" value="InterPro"/>
</dbReference>
<comment type="subcellular location">
    <subcellularLocation>
        <location evidence="1">Membrane</location>
        <topology evidence="1">Multi-pass membrane protein</topology>
    </subcellularLocation>
</comment>
<dbReference type="GO" id="GO:0016020">
    <property type="term" value="C:membrane"/>
    <property type="evidence" value="ECO:0007669"/>
    <property type="project" value="UniProtKB-SubCell"/>
</dbReference>
<dbReference type="InParanoid" id="E4ZWD7"/>
<dbReference type="eggNOG" id="KOG2533">
    <property type="taxonomic scope" value="Eukaryota"/>
</dbReference>
<dbReference type="VEuPathDB" id="FungiDB:LEMA_P030650.1"/>
<organism evidence="8">
    <name type="scientific">Leptosphaeria maculans (strain JN3 / isolate v23.1.3 / race Av1-4-5-6-7-8)</name>
    <name type="common">Blackleg fungus</name>
    <name type="synonym">Phoma lingam</name>
    <dbReference type="NCBI Taxonomy" id="985895"/>
    <lineage>
        <taxon>Eukaryota</taxon>
        <taxon>Fungi</taxon>
        <taxon>Dikarya</taxon>
        <taxon>Ascomycota</taxon>
        <taxon>Pezizomycotina</taxon>
        <taxon>Dothideomycetes</taxon>
        <taxon>Pleosporomycetidae</taxon>
        <taxon>Pleosporales</taxon>
        <taxon>Pleosporineae</taxon>
        <taxon>Leptosphaeriaceae</taxon>
        <taxon>Plenodomus</taxon>
        <taxon>Plenodomus lingam/Leptosphaeria maculans species complex</taxon>
    </lineage>
</organism>
<dbReference type="InterPro" id="IPR036259">
    <property type="entry name" value="MFS_trans_sf"/>
</dbReference>
<evidence type="ECO:0000256" key="2">
    <source>
        <dbReference type="ARBA" id="ARBA00022448"/>
    </source>
</evidence>
<feature type="transmembrane region" description="Helical" evidence="6">
    <location>
        <begin position="47"/>
        <end position="72"/>
    </location>
</feature>